<dbReference type="InterPro" id="IPR005119">
    <property type="entry name" value="LysR_subst-bd"/>
</dbReference>
<evidence type="ECO:0000313" key="8">
    <source>
        <dbReference type="Proteomes" id="UP000246132"/>
    </source>
</evidence>
<dbReference type="EMBL" id="QFWV02000004">
    <property type="protein sequence ID" value="RKF07041.1"/>
    <property type="molecule type" value="Genomic_DNA"/>
</dbReference>
<dbReference type="Pfam" id="PF03466">
    <property type="entry name" value="LysR_substrate"/>
    <property type="match status" value="1"/>
</dbReference>
<dbReference type="InterPro" id="IPR058163">
    <property type="entry name" value="LysR-type_TF_proteobact-type"/>
</dbReference>
<dbReference type="RefSeq" id="WP_109767859.1">
    <property type="nucleotide sequence ID" value="NZ_CP159474.1"/>
</dbReference>
<dbReference type="InterPro" id="IPR000847">
    <property type="entry name" value="LysR_HTH_N"/>
</dbReference>
<dbReference type="Gene3D" id="1.10.10.10">
    <property type="entry name" value="Winged helix-like DNA-binding domain superfamily/Winged helix DNA-binding domain"/>
    <property type="match status" value="1"/>
</dbReference>
<dbReference type="Pfam" id="PF00126">
    <property type="entry name" value="HTH_1"/>
    <property type="match status" value="1"/>
</dbReference>
<dbReference type="PANTHER" id="PTHR30537">
    <property type="entry name" value="HTH-TYPE TRANSCRIPTIONAL REGULATOR"/>
    <property type="match status" value="1"/>
</dbReference>
<dbReference type="AlphaFoldDB" id="A0A3A8AMV5"/>
<evidence type="ECO:0000256" key="3">
    <source>
        <dbReference type="ARBA" id="ARBA00023125"/>
    </source>
</evidence>
<feature type="compositionally biased region" description="Basic and acidic residues" evidence="5">
    <location>
        <begin position="304"/>
        <end position="316"/>
    </location>
</feature>
<accession>A0A3A8AMV5</accession>
<reference evidence="7 8" key="1">
    <citation type="journal article" date="2018" name="Int. J. Syst. Bacteriol.">
        <title>Oceaniradius stylonemae gen. nov., sp. nov., isolated from a red alga, Stylonema cornu-cervi.</title>
        <authorList>
            <person name="Jeong S."/>
        </authorList>
    </citation>
    <scope>NUCLEOTIDE SEQUENCE [LARGE SCALE GENOMIC DNA]</scope>
    <source>
        <strain evidence="7 8">StC1</strain>
    </source>
</reference>
<evidence type="ECO:0000313" key="7">
    <source>
        <dbReference type="EMBL" id="RKF07041.1"/>
    </source>
</evidence>
<dbReference type="InterPro" id="IPR036388">
    <property type="entry name" value="WH-like_DNA-bd_sf"/>
</dbReference>
<keyword evidence="8" id="KW-1185">Reference proteome</keyword>
<evidence type="ECO:0000256" key="2">
    <source>
        <dbReference type="ARBA" id="ARBA00023015"/>
    </source>
</evidence>
<dbReference type="PROSITE" id="PS50931">
    <property type="entry name" value="HTH_LYSR"/>
    <property type="match status" value="1"/>
</dbReference>
<organism evidence="7 8">
    <name type="scientific">Oceaniradius stylonematis</name>
    <dbReference type="NCBI Taxonomy" id="2184161"/>
    <lineage>
        <taxon>Bacteria</taxon>
        <taxon>Pseudomonadati</taxon>
        <taxon>Pseudomonadota</taxon>
        <taxon>Alphaproteobacteria</taxon>
        <taxon>Hyphomicrobiales</taxon>
        <taxon>Ahrensiaceae</taxon>
        <taxon>Oceaniradius</taxon>
    </lineage>
</organism>
<evidence type="ECO:0000256" key="1">
    <source>
        <dbReference type="ARBA" id="ARBA00009437"/>
    </source>
</evidence>
<dbReference type="OrthoDB" id="9786526at2"/>
<name>A0A3A8AMV5_9HYPH</name>
<dbReference type="CDD" id="cd08422">
    <property type="entry name" value="PBP2_CrgA_like"/>
    <property type="match status" value="1"/>
</dbReference>
<feature type="compositionally biased region" description="Gly residues" evidence="5">
    <location>
        <begin position="330"/>
        <end position="345"/>
    </location>
</feature>
<feature type="region of interest" description="Disordered" evidence="5">
    <location>
        <begin position="301"/>
        <end position="345"/>
    </location>
</feature>
<keyword evidence="2" id="KW-0805">Transcription regulation</keyword>
<gene>
    <name evidence="7" type="ORF">DEM25_004000</name>
</gene>
<keyword evidence="3" id="KW-0238">DNA-binding</keyword>
<dbReference type="Gene3D" id="3.40.190.290">
    <property type="match status" value="1"/>
</dbReference>
<dbReference type="SUPFAM" id="SSF53850">
    <property type="entry name" value="Periplasmic binding protein-like II"/>
    <property type="match status" value="1"/>
</dbReference>
<dbReference type="PANTHER" id="PTHR30537:SF5">
    <property type="entry name" value="HTH-TYPE TRANSCRIPTIONAL ACTIVATOR TTDR-RELATED"/>
    <property type="match status" value="1"/>
</dbReference>
<dbReference type="SUPFAM" id="SSF46785">
    <property type="entry name" value="Winged helix' DNA-binding domain"/>
    <property type="match status" value="1"/>
</dbReference>
<dbReference type="InterPro" id="IPR036390">
    <property type="entry name" value="WH_DNA-bd_sf"/>
</dbReference>
<dbReference type="Proteomes" id="UP000246132">
    <property type="component" value="Unassembled WGS sequence"/>
</dbReference>
<dbReference type="GO" id="GO:0003677">
    <property type="term" value="F:DNA binding"/>
    <property type="evidence" value="ECO:0007669"/>
    <property type="project" value="UniProtKB-KW"/>
</dbReference>
<dbReference type="FunFam" id="1.10.10.10:FF:000001">
    <property type="entry name" value="LysR family transcriptional regulator"/>
    <property type="match status" value="1"/>
</dbReference>
<comment type="similarity">
    <text evidence="1">Belongs to the LysR transcriptional regulatory family.</text>
</comment>
<evidence type="ECO:0000259" key="6">
    <source>
        <dbReference type="PROSITE" id="PS50931"/>
    </source>
</evidence>
<evidence type="ECO:0000256" key="5">
    <source>
        <dbReference type="SAM" id="MobiDB-lite"/>
    </source>
</evidence>
<comment type="caution">
    <text evidence="7">The sequence shown here is derived from an EMBL/GenBank/DDBJ whole genome shotgun (WGS) entry which is preliminary data.</text>
</comment>
<keyword evidence="4" id="KW-0804">Transcription</keyword>
<feature type="domain" description="HTH lysR-type" evidence="6">
    <location>
        <begin position="1"/>
        <end position="59"/>
    </location>
</feature>
<dbReference type="FunFam" id="3.40.190.290:FF:000001">
    <property type="entry name" value="Transcriptional regulator, LysR family"/>
    <property type="match status" value="1"/>
</dbReference>
<dbReference type="GO" id="GO:0003700">
    <property type="term" value="F:DNA-binding transcription factor activity"/>
    <property type="evidence" value="ECO:0007669"/>
    <property type="project" value="InterPro"/>
</dbReference>
<sequence>MSNFGDLEIFARVVAAGSMSAAGRELGLSPAVVSKRLRRLEDRLGTRLLQRTTRQIALTEAGQGFYERVVAILAGVEEAEAFVSRRSAHARGTLKVSAPTSFGRMHIAPHLAPFMKANADLSVNMLLSDDLVDIVGEGFDVAIRIAELADSSLVARKLAPVRRVLCATPDYLAEHGRPETLADLADHNCLTHQASDIWRFEGPDGDASFRPQGNLQTNSSEVIREAVLAGLGVALRSTWDVGDELAAGRLVQLLPDHESATNVGIYAIYPSRQFLPVKVRLFIDHFADLFGSVPYWERGAQAGHGRDNRAAPDDAPQRPGNPKGPPSGYRGNGANGHGDGAPAGE</sequence>
<protein>
    <submittedName>
        <fullName evidence="7">LysR family transcriptional regulator</fullName>
    </submittedName>
</protein>
<evidence type="ECO:0000256" key="4">
    <source>
        <dbReference type="ARBA" id="ARBA00023163"/>
    </source>
</evidence>
<proteinExistence type="inferred from homology"/>